<evidence type="ECO:0000313" key="6">
    <source>
        <dbReference type="EMBL" id="RCX19482.1"/>
    </source>
</evidence>
<evidence type="ECO:0000256" key="2">
    <source>
        <dbReference type="ARBA" id="ARBA00022729"/>
    </source>
</evidence>
<dbReference type="Pfam" id="PF01547">
    <property type="entry name" value="SBP_bac_1"/>
    <property type="match status" value="1"/>
</dbReference>
<name>A0A369BD39_9FIRM</name>
<dbReference type="PANTHER" id="PTHR43649">
    <property type="entry name" value="ARABINOSE-BINDING PROTEIN-RELATED"/>
    <property type="match status" value="1"/>
</dbReference>
<dbReference type="RefSeq" id="WP_114296537.1">
    <property type="nucleotide sequence ID" value="NZ_QPJT01000003.1"/>
</dbReference>
<dbReference type="SUPFAM" id="SSF53850">
    <property type="entry name" value="Periplasmic binding protein-like II"/>
    <property type="match status" value="1"/>
</dbReference>
<dbReference type="PROSITE" id="PS51257">
    <property type="entry name" value="PROKAR_LIPOPROTEIN"/>
    <property type="match status" value="1"/>
</dbReference>
<sequence length="563" mass="63069">MQTVKEISLILVLSAFFGVFSGCSPNNNISDGNTATADTSTADSKLSNTSAKALPIVEEPITLKVWMPYILQSRVKSNSIMKSNIELEKRTGIKIQWIEPPAGQAAEAYNLMIASRDLPDLIEDINAAQSNDYSYPGGYDKAIDDGVILKLNDLIDKYAPNYKKIINSDPITKKLTITDKGNIYGIAQINADISDINRPIIPRAANPGNGLVIRRDWLDDLGLEIPVTLDDWYTVLKAFKEKKGAVAPLLINKTGAGLNSQFLTAFGTAYTNRKGQEFYQENGKVKFGPIEPGYKKYLTFMNKWYEEGLIDKFFMVRDADLDTFSAKYMPAGKAGATNLGFGWVGDYYSKVSKTAQDPDFYLQPVNPPVSGTGEQVHFRYTTWSVGGFTAITTSCKYPEAAIKWLDYVYSKEGILMTNWGIEGTSYNMREGKPVIVERILNDPEPAWAWMLETRFNGLSTPGVADEQWMNSLLSEAQLESRKYWGQTDNSWNMPPLYRTYEEEAVYTSGMSDIIAYVDDMTVKFIMGSESVSNYDAFVSEIKNMGIDQIIKIQQNALDRYNKR</sequence>
<keyword evidence="7" id="KW-1185">Reference proteome</keyword>
<dbReference type="AlphaFoldDB" id="A0A369BD39"/>
<dbReference type="InterPro" id="IPR050490">
    <property type="entry name" value="Bact_solute-bd_prot1"/>
</dbReference>
<dbReference type="EMBL" id="QPJT01000003">
    <property type="protein sequence ID" value="RCX19482.1"/>
    <property type="molecule type" value="Genomic_DNA"/>
</dbReference>
<keyword evidence="3" id="KW-0472">Membrane</keyword>
<keyword evidence="4" id="KW-0564">Palmitate</keyword>
<comment type="caution">
    <text evidence="6">The sequence shown here is derived from an EMBL/GenBank/DDBJ whole genome shotgun (WGS) entry which is preliminary data.</text>
</comment>
<evidence type="ECO:0000313" key="7">
    <source>
        <dbReference type="Proteomes" id="UP000253034"/>
    </source>
</evidence>
<accession>A0A369BD39</accession>
<reference evidence="6 7" key="1">
    <citation type="submission" date="2018-07" db="EMBL/GenBank/DDBJ databases">
        <title>Genomic Encyclopedia of Type Strains, Phase IV (KMG-IV): sequencing the most valuable type-strain genomes for metagenomic binning, comparative biology and taxonomic classification.</title>
        <authorList>
            <person name="Goeker M."/>
        </authorList>
    </citation>
    <scope>NUCLEOTIDE SEQUENCE [LARGE SCALE GENOMIC DNA]</scope>
    <source>
        <strain evidence="6 7">DSM 27016</strain>
    </source>
</reference>
<dbReference type="OrthoDB" id="2491264at2"/>
<proteinExistence type="predicted"/>
<evidence type="ECO:0000256" key="3">
    <source>
        <dbReference type="ARBA" id="ARBA00023136"/>
    </source>
</evidence>
<evidence type="ECO:0000256" key="1">
    <source>
        <dbReference type="ARBA" id="ARBA00022475"/>
    </source>
</evidence>
<dbReference type="Gene3D" id="3.40.190.10">
    <property type="entry name" value="Periplasmic binding protein-like II"/>
    <property type="match status" value="2"/>
</dbReference>
<keyword evidence="5" id="KW-0449">Lipoprotein</keyword>
<organism evidence="6 7">
    <name type="scientific">Anaerobacterium chartisolvens</name>
    <dbReference type="NCBI Taxonomy" id="1297424"/>
    <lineage>
        <taxon>Bacteria</taxon>
        <taxon>Bacillati</taxon>
        <taxon>Bacillota</taxon>
        <taxon>Clostridia</taxon>
        <taxon>Eubacteriales</taxon>
        <taxon>Oscillospiraceae</taxon>
        <taxon>Anaerobacterium</taxon>
    </lineage>
</organism>
<dbReference type="InterPro" id="IPR006059">
    <property type="entry name" value="SBP"/>
</dbReference>
<gene>
    <name evidence="6" type="ORF">DFR58_103229</name>
</gene>
<dbReference type="PANTHER" id="PTHR43649:SF33">
    <property type="entry name" value="POLYGALACTURONAN_RHAMNOGALACTURONAN-BINDING PROTEIN YTCQ"/>
    <property type="match status" value="1"/>
</dbReference>
<dbReference type="Proteomes" id="UP000253034">
    <property type="component" value="Unassembled WGS sequence"/>
</dbReference>
<protein>
    <submittedName>
        <fullName evidence="6">Putative aldouronate transport system substrate-binding protein</fullName>
    </submittedName>
</protein>
<evidence type="ECO:0000256" key="5">
    <source>
        <dbReference type="ARBA" id="ARBA00023288"/>
    </source>
</evidence>
<keyword evidence="1" id="KW-1003">Cell membrane</keyword>
<keyword evidence="2" id="KW-0732">Signal</keyword>
<evidence type="ECO:0000256" key="4">
    <source>
        <dbReference type="ARBA" id="ARBA00023139"/>
    </source>
</evidence>